<sequence>MREKEAEALNVTRHGTELECVVQLRAEAVAWQAKALADQSTVGCIGFRSPAKGQVQCFAGPGNCLVYVGVVQDCISTFDLLDCSAARARDKAAEDDDNNAGPVDNAESRFFDLDSVEEVT</sequence>
<dbReference type="AlphaFoldDB" id="Q6YYD8"/>
<evidence type="ECO:0000256" key="1">
    <source>
        <dbReference type="SAM" id="MobiDB-lite"/>
    </source>
</evidence>
<proteinExistence type="predicted"/>
<dbReference type="Proteomes" id="UP000000763">
    <property type="component" value="Chromosome 8"/>
</dbReference>
<reference evidence="3" key="2">
    <citation type="submission" date="2002-08" db="EMBL/GenBank/DDBJ databases">
        <title>Oryza sativa nipponbare(GA3) genomic DNA, chromosome 8, PAC clone:P0680F05.</title>
        <authorList>
            <person name="Sasaki T."/>
            <person name="Matsumoto T."/>
            <person name="Katayose Y."/>
        </authorList>
    </citation>
    <scope>NUCLEOTIDE SEQUENCE</scope>
</reference>
<name>Q6YYD8_ORYSJ</name>
<dbReference type="EMBL" id="AP005618">
    <property type="protein sequence ID" value="BAD16277.1"/>
    <property type="molecule type" value="Genomic_DNA"/>
</dbReference>
<evidence type="ECO:0000313" key="3">
    <source>
        <dbReference type="EMBL" id="BAD16290.1"/>
    </source>
</evidence>
<reference evidence="4" key="4">
    <citation type="journal article" date="2008" name="Nucleic Acids Res.">
        <title>The rice annotation project database (RAP-DB): 2008 update.</title>
        <authorList>
            <consortium name="The rice annotation project (RAP)"/>
        </authorList>
    </citation>
    <scope>GENOME REANNOTATION</scope>
    <source>
        <strain evidence="4">cv. Nipponbare</strain>
    </source>
</reference>
<organism evidence="3 4">
    <name type="scientific">Oryza sativa subsp. japonica</name>
    <name type="common">Rice</name>
    <dbReference type="NCBI Taxonomy" id="39947"/>
    <lineage>
        <taxon>Eukaryota</taxon>
        <taxon>Viridiplantae</taxon>
        <taxon>Streptophyta</taxon>
        <taxon>Embryophyta</taxon>
        <taxon>Tracheophyta</taxon>
        <taxon>Spermatophyta</taxon>
        <taxon>Magnoliopsida</taxon>
        <taxon>Liliopsida</taxon>
        <taxon>Poales</taxon>
        <taxon>Poaceae</taxon>
        <taxon>BOP clade</taxon>
        <taxon>Oryzoideae</taxon>
        <taxon>Oryzeae</taxon>
        <taxon>Oryzinae</taxon>
        <taxon>Oryza</taxon>
        <taxon>Oryza sativa</taxon>
    </lineage>
</organism>
<reference evidence="4" key="3">
    <citation type="journal article" date="2005" name="Nature">
        <title>The map-based sequence of the rice genome.</title>
        <authorList>
            <consortium name="International rice genome sequencing project (IRGSP)"/>
            <person name="Matsumoto T."/>
            <person name="Wu J."/>
            <person name="Kanamori H."/>
            <person name="Katayose Y."/>
            <person name="Fujisawa M."/>
            <person name="Namiki N."/>
            <person name="Mizuno H."/>
            <person name="Yamamoto K."/>
            <person name="Antonio B.A."/>
            <person name="Baba T."/>
            <person name="Sakata K."/>
            <person name="Nagamura Y."/>
            <person name="Aoki H."/>
            <person name="Arikawa K."/>
            <person name="Arita K."/>
            <person name="Bito T."/>
            <person name="Chiden Y."/>
            <person name="Fujitsuka N."/>
            <person name="Fukunaka R."/>
            <person name="Hamada M."/>
            <person name="Harada C."/>
            <person name="Hayashi A."/>
            <person name="Hijishita S."/>
            <person name="Honda M."/>
            <person name="Hosokawa S."/>
            <person name="Ichikawa Y."/>
            <person name="Idonuma A."/>
            <person name="Iijima M."/>
            <person name="Ikeda M."/>
            <person name="Ikeno M."/>
            <person name="Ito K."/>
            <person name="Ito S."/>
            <person name="Ito T."/>
            <person name="Ito Y."/>
            <person name="Ito Y."/>
            <person name="Iwabuchi A."/>
            <person name="Kamiya K."/>
            <person name="Karasawa W."/>
            <person name="Kurita K."/>
            <person name="Katagiri S."/>
            <person name="Kikuta A."/>
            <person name="Kobayashi H."/>
            <person name="Kobayashi N."/>
            <person name="Machita K."/>
            <person name="Maehara T."/>
            <person name="Masukawa M."/>
            <person name="Mizubayashi T."/>
            <person name="Mukai Y."/>
            <person name="Nagasaki H."/>
            <person name="Nagata Y."/>
            <person name="Naito S."/>
            <person name="Nakashima M."/>
            <person name="Nakama Y."/>
            <person name="Nakamichi Y."/>
            <person name="Nakamura M."/>
            <person name="Meguro A."/>
            <person name="Negishi M."/>
            <person name="Ohta I."/>
            <person name="Ohta T."/>
            <person name="Okamoto M."/>
            <person name="Ono N."/>
            <person name="Saji S."/>
            <person name="Sakaguchi M."/>
            <person name="Sakai K."/>
            <person name="Shibata M."/>
            <person name="Shimokawa T."/>
            <person name="Song J."/>
            <person name="Takazaki Y."/>
            <person name="Terasawa K."/>
            <person name="Tsugane M."/>
            <person name="Tsuji K."/>
            <person name="Ueda S."/>
            <person name="Waki K."/>
            <person name="Yamagata H."/>
            <person name="Yamamoto M."/>
            <person name="Yamamoto S."/>
            <person name="Yamane H."/>
            <person name="Yoshiki S."/>
            <person name="Yoshihara R."/>
            <person name="Yukawa K."/>
            <person name="Zhong H."/>
            <person name="Yano M."/>
            <person name="Yuan Q."/>
            <person name="Ouyang S."/>
            <person name="Liu J."/>
            <person name="Jones K.M."/>
            <person name="Gansberger K."/>
            <person name="Moffat K."/>
            <person name="Hill J."/>
            <person name="Bera J."/>
            <person name="Fadrosh D."/>
            <person name="Jin S."/>
            <person name="Johri S."/>
            <person name="Kim M."/>
            <person name="Overton L."/>
            <person name="Reardon M."/>
            <person name="Tsitrin T."/>
            <person name="Vuong H."/>
            <person name="Weaver B."/>
            <person name="Ciecko A."/>
            <person name="Tallon L."/>
            <person name="Jackson J."/>
            <person name="Pai G."/>
            <person name="Aken S.V."/>
            <person name="Utterback T."/>
            <person name="Reidmuller S."/>
            <person name="Feldblyum T."/>
            <person name="Hsiao J."/>
            <person name="Zismann V."/>
            <person name="Iobst S."/>
            <person name="de Vazeille A.R."/>
            <person name="Buell C.R."/>
            <person name="Ying K."/>
            <person name="Li Y."/>
            <person name="Lu T."/>
            <person name="Huang Y."/>
            <person name="Zhao Q."/>
            <person name="Feng Q."/>
            <person name="Zhang L."/>
            <person name="Zhu J."/>
            <person name="Weng Q."/>
            <person name="Mu J."/>
            <person name="Lu Y."/>
            <person name="Fan D."/>
            <person name="Liu Y."/>
            <person name="Guan J."/>
            <person name="Zhang Y."/>
            <person name="Yu S."/>
            <person name="Liu X."/>
            <person name="Zhang Y."/>
            <person name="Hong G."/>
            <person name="Han B."/>
            <person name="Choisne N."/>
            <person name="Demange N."/>
            <person name="Orjeda G."/>
            <person name="Samain S."/>
            <person name="Cattolico L."/>
            <person name="Pelletier E."/>
            <person name="Couloux A."/>
            <person name="Segurens B."/>
            <person name="Wincker P."/>
            <person name="D'Hont A."/>
            <person name="Scarpelli C."/>
            <person name="Weissenbach J."/>
            <person name="Salanoubat M."/>
            <person name="Quetier F."/>
            <person name="Yu Y."/>
            <person name="Kim H.R."/>
            <person name="Rambo T."/>
            <person name="Currie J."/>
            <person name="Collura K."/>
            <person name="Luo M."/>
            <person name="Yang T."/>
            <person name="Ammiraju J.S.S."/>
            <person name="Engler F."/>
            <person name="Soderlund C."/>
            <person name="Wing R.A."/>
            <person name="Palmer L.E."/>
            <person name="de la Bastide M."/>
            <person name="Spiegel L."/>
            <person name="Nascimento L."/>
            <person name="Zutavern T."/>
            <person name="O'Shaughnessy A."/>
            <person name="Dike S."/>
            <person name="Dedhia N."/>
            <person name="Preston R."/>
            <person name="Balija V."/>
            <person name="McCombie W.R."/>
            <person name="Chow T."/>
            <person name="Chen H."/>
            <person name="Chung M."/>
            <person name="Chen C."/>
            <person name="Shaw J."/>
            <person name="Wu H."/>
            <person name="Hsiao K."/>
            <person name="Chao Y."/>
            <person name="Chu M."/>
            <person name="Cheng C."/>
            <person name="Hour A."/>
            <person name="Lee P."/>
            <person name="Lin S."/>
            <person name="Lin Y."/>
            <person name="Liou J."/>
            <person name="Liu S."/>
            <person name="Hsing Y."/>
            <person name="Raghuvanshi S."/>
            <person name="Mohanty A."/>
            <person name="Bharti A.K."/>
            <person name="Gaur A."/>
            <person name="Gupta V."/>
            <person name="Kumar D."/>
            <person name="Ravi V."/>
            <person name="Vij S."/>
            <person name="Kapur A."/>
            <person name="Khurana P."/>
            <person name="Khurana P."/>
            <person name="Khurana J.P."/>
            <person name="Tyagi A.K."/>
            <person name="Gaikwad K."/>
            <person name="Singh A."/>
            <person name="Dalal V."/>
            <person name="Srivastava S."/>
            <person name="Dixit A."/>
            <person name="Pal A.K."/>
            <person name="Ghazi I.A."/>
            <person name="Yadav M."/>
            <person name="Pandit A."/>
            <person name="Bhargava A."/>
            <person name="Sureshbabu K."/>
            <person name="Batra K."/>
            <person name="Sharma T.R."/>
            <person name="Mohapatra T."/>
            <person name="Singh N.K."/>
            <person name="Messing J."/>
            <person name="Nelson A.B."/>
            <person name="Fuks G."/>
            <person name="Kavchok S."/>
            <person name="Keizer G."/>
            <person name="Linton E."/>
            <person name="Llaca V."/>
            <person name="Song R."/>
            <person name="Tanyolac B."/>
            <person name="Young S."/>
            <person name="Ho-Il K."/>
            <person name="Hahn J.H."/>
            <person name="Sangsakoo G."/>
            <person name="Vanavichit A."/>
            <person name="de Mattos Luiz.A.T."/>
            <person name="Zimmer P.D."/>
            <person name="Malone G."/>
            <person name="Dellagostin O."/>
            <person name="de Oliveira A.C."/>
            <person name="Bevan M."/>
            <person name="Bancroft I."/>
            <person name="Minx P."/>
            <person name="Cordum H."/>
            <person name="Wilson R."/>
            <person name="Cheng Z."/>
            <person name="Jin W."/>
            <person name="Jiang J."/>
            <person name="Leong S.A."/>
            <person name="Iwama H."/>
            <person name="Gojobori T."/>
            <person name="Itoh T."/>
            <person name="Niimura Y."/>
            <person name="Fujii Y."/>
            <person name="Habara T."/>
            <person name="Sakai H."/>
            <person name="Sato Y."/>
            <person name="Wilson G."/>
            <person name="Kumar K."/>
            <person name="McCouch S."/>
            <person name="Juretic N."/>
            <person name="Hoen D."/>
            <person name="Wright S."/>
            <person name="Bruskiewich R."/>
            <person name="Bureau T."/>
            <person name="Miyao A."/>
            <person name="Hirochika H."/>
            <person name="Nishikawa T."/>
            <person name="Kadowaki K."/>
            <person name="Sugiura M."/>
            <person name="Burr B."/>
            <person name="Sasaki T."/>
        </authorList>
    </citation>
    <scope>NUCLEOTIDE SEQUENCE [LARGE SCALE GENOMIC DNA]</scope>
    <source>
        <strain evidence="4">cv. Nipponbare</strain>
    </source>
</reference>
<evidence type="ECO:0000313" key="4">
    <source>
        <dbReference type="Proteomes" id="UP000000763"/>
    </source>
</evidence>
<accession>Q6YYD8</accession>
<gene>
    <name evidence="2" type="ORF">P0509D04.18</name>
    <name evidence="3" type="ORF">P0680F05.11</name>
</gene>
<protein>
    <submittedName>
        <fullName evidence="3">Uncharacterized protein</fullName>
    </submittedName>
</protein>
<reference evidence="2" key="1">
    <citation type="submission" date="2002-08" db="EMBL/GenBank/DDBJ databases">
        <title>Oryza sativa nipponbare(GA3) genomic DNA, chromosome 8, PAC clone:P0509D04.</title>
        <authorList>
            <person name="Sasaki T."/>
            <person name="Matsumoto T."/>
            <person name="Katayose Y."/>
        </authorList>
    </citation>
    <scope>NUCLEOTIDE SEQUENCE</scope>
</reference>
<feature type="region of interest" description="Disordered" evidence="1">
    <location>
        <begin position="91"/>
        <end position="120"/>
    </location>
</feature>
<evidence type="ECO:0000313" key="2">
    <source>
        <dbReference type="EMBL" id="BAD16277.1"/>
    </source>
</evidence>
<dbReference type="EMBL" id="AP005620">
    <property type="protein sequence ID" value="BAD16290.1"/>
    <property type="molecule type" value="Genomic_DNA"/>
</dbReference>